<name>H8L4S8_FRAAD</name>
<sequence length="75" mass="7840">MRSISGYGRTGVWLVAVAMMPALGTMLTACRRASAGTCEVSAVVTPGAWGVEQDKGSKGPCDYKEDCGNIVREEG</sequence>
<keyword evidence="1" id="KW-0812">Transmembrane</keyword>
<evidence type="ECO:0000313" key="3">
    <source>
        <dbReference type="Proteomes" id="UP000005234"/>
    </source>
</evidence>
<evidence type="ECO:0000313" key="2">
    <source>
        <dbReference type="EMBL" id="AFC85001.1"/>
    </source>
</evidence>
<keyword evidence="3" id="KW-1185">Reference proteome</keyword>
<proteinExistence type="predicted"/>
<keyword evidence="1" id="KW-0472">Membrane</keyword>
<gene>
    <name evidence="2" type="ordered locus">Fraau_0519</name>
</gene>
<dbReference type="EMBL" id="CP003350">
    <property type="protein sequence ID" value="AFC85001.1"/>
    <property type="molecule type" value="Genomic_DNA"/>
</dbReference>
<evidence type="ECO:0000256" key="1">
    <source>
        <dbReference type="SAM" id="Phobius"/>
    </source>
</evidence>
<dbReference type="KEGG" id="fau:Fraau_0519"/>
<keyword evidence="1" id="KW-1133">Transmembrane helix</keyword>
<dbReference type="HOGENOM" id="CLU_2665751_0_0_6"/>
<dbReference type="Proteomes" id="UP000005234">
    <property type="component" value="Chromosome"/>
</dbReference>
<protein>
    <submittedName>
        <fullName evidence="2">Uncharacterized protein</fullName>
    </submittedName>
</protein>
<organism evidence="2 3">
    <name type="scientific">Frateuria aurantia (strain ATCC 33424 / DSM 6220 / KCTC 2777 / LMG 1558 / NBRC 3245 / NCIMB 13370)</name>
    <name type="common">Acetobacter aurantius</name>
    <dbReference type="NCBI Taxonomy" id="767434"/>
    <lineage>
        <taxon>Bacteria</taxon>
        <taxon>Pseudomonadati</taxon>
        <taxon>Pseudomonadota</taxon>
        <taxon>Gammaproteobacteria</taxon>
        <taxon>Lysobacterales</taxon>
        <taxon>Rhodanobacteraceae</taxon>
        <taxon>Frateuria</taxon>
    </lineage>
</organism>
<dbReference type="PROSITE" id="PS51257">
    <property type="entry name" value="PROKAR_LIPOPROTEIN"/>
    <property type="match status" value="1"/>
</dbReference>
<accession>H8L4S8</accession>
<feature type="transmembrane region" description="Helical" evidence="1">
    <location>
        <begin position="12"/>
        <end position="29"/>
    </location>
</feature>
<dbReference type="AlphaFoldDB" id="H8L4S8"/>
<reference evidence="2" key="1">
    <citation type="submission" date="2012-02" db="EMBL/GenBank/DDBJ databases">
        <title>The complete genome of Frateuria aurantia DSM 6220.</title>
        <authorList>
            <consortium name="US DOE Joint Genome Institute (JGI-PGF)"/>
            <person name="Lucas S."/>
            <person name="Copeland A."/>
            <person name="Lapidus A."/>
            <person name="Glavina del Rio T."/>
            <person name="Dalin E."/>
            <person name="Tice H."/>
            <person name="Bruce D."/>
            <person name="Goodwin L."/>
            <person name="Pitluck S."/>
            <person name="Peters L."/>
            <person name="Ovchinnikova G."/>
            <person name="Teshima H."/>
            <person name="Kyrpides N."/>
            <person name="Mavromatis K."/>
            <person name="Ivanova N."/>
            <person name="Brettin T."/>
            <person name="Detter J.C."/>
            <person name="Han C."/>
            <person name="Larimer F."/>
            <person name="Land M."/>
            <person name="Hauser L."/>
            <person name="Markowitz V."/>
            <person name="Cheng J.-F."/>
            <person name="Hugenholtz P."/>
            <person name="Woyke T."/>
            <person name="Wu D."/>
            <person name="Brambilla E."/>
            <person name="Klenk H.-P."/>
            <person name="Eisen J.A."/>
        </authorList>
    </citation>
    <scope>NUCLEOTIDE SEQUENCE</scope>
    <source>
        <strain evidence="2">DSM 6220</strain>
    </source>
</reference>